<proteinExistence type="predicted"/>
<dbReference type="Gene3D" id="3.20.20.370">
    <property type="entry name" value="Glycoside hydrolase/deacetylase"/>
    <property type="match status" value="1"/>
</dbReference>
<dbReference type="InterPro" id="IPR011330">
    <property type="entry name" value="Glyco_hydro/deAcase_b/a-brl"/>
</dbReference>
<organism evidence="6 7">
    <name type="scientific">Streptosporangium sandarakinum</name>
    <dbReference type="NCBI Taxonomy" id="1260955"/>
    <lineage>
        <taxon>Bacteria</taxon>
        <taxon>Bacillati</taxon>
        <taxon>Actinomycetota</taxon>
        <taxon>Actinomycetes</taxon>
        <taxon>Streptosporangiales</taxon>
        <taxon>Streptosporangiaceae</taxon>
        <taxon>Streptosporangium</taxon>
    </lineage>
</organism>
<dbReference type="GO" id="GO:0016810">
    <property type="term" value="F:hydrolase activity, acting on carbon-nitrogen (but not peptide) bonds"/>
    <property type="evidence" value="ECO:0007669"/>
    <property type="project" value="InterPro"/>
</dbReference>
<dbReference type="RefSeq" id="WP_179819604.1">
    <property type="nucleotide sequence ID" value="NZ_JACCCO010000001.1"/>
</dbReference>
<dbReference type="PANTHER" id="PTHR10587:SF133">
    <property type="entry name" value="CHITIN DEACETYLASE 1-RELATED"/>
    <property type="match status" value="1"/>
</dbReference>
<feature type="domain" description="NodB homology" evidence="5">
    <location>
        <begin position="71"/>
        <end position="247"/>
    </location>
</feature>
<gene>
    <name evidence="6" type="ORF">HDA43_002206</name>
</gene>
<dbReference type="CDD" id="cd10917">
    <property type="entry name" value="CE4_NodB_like_6s_7s"/>
    <property type="match status" value="1"/>
</dbReference>
<dbReference type="GO" id="GO:0005975">
    <property type="term" value="P:carbohydrate metabolic process"/>
    <property type="evidence" value="ECO:0007669"/>
    <property type="project" value="InterPro"/>
</dbReference>
<feature type="region of interest" description="Disordered" evidence="3">
    <location>
        <begin position="29"/>
        <end position="64"/>
    </location>
</feature>
<dbReference type="AlphaFoldDB" id="A0A852UR84"/>
<dbReference type="InterPro" id="IPR050248">
    <property type="entry name" value="Polysacc_deacetylase_ArnD"/>
</dbReference>
<evidence type="ECO:0000313" key="7">
    <source>
        <dbReference type="Proteomes" id="UP000576393"/>
    </source>
</evidence>
<keyword evidence="1" id="KW-0479">Metal-binding</keyword>
<feature type="compositionally biased region" description="Pro residues" evidence="3">
    <location>
        <begin position="41"/>
        <end position="63"/>
    </location>
</feature>
<dbReference type="Pfam" id="PF01522">
    <property type="entry name" value="Polysacc_deac_1"/>
    <property type="match status" value="1"/>
</dbReference>
<dbReference type="EMBL" id="JACCCO010000001">
    <property type="protein sequence ID" value="NYF40047.1"/>
    <property type="molecule type" value="Genomic_DNA"/>
</dbReference>
<feature type="chain" id="PRO_5032762648" evidence="4">
    <location>
        <begin position="25"/>
        <end position="294"/>
    </location>
</feature>
<keyword evidence="7" id="KW-1185">Reference proteome</keyword>
<feature type="region of interest" description="Disordered" evidence="3">
    <location>
        <begin position="262"/>
        <end position="294"/>
    </location>
</feature>
<keyword evidence="2" id="KW-0378">Hydrolase</keyword>
<evidence type="ECO:0000256" key="3">
    <source>
        <dbReference type="SAM" id="MobiDB-lite"/>
    </source>
</evidence>
<feature type="signal peptide" evidence="4">
    <location>
        <begin position="1"/>
        <end position="24"/>
    </location>
</feature>
<dbReference type="GO" id="GO:0016020">
    <property type="term" value="C:membrane"/>
    <property type="evidence" value="ECO:0007669"/>
    <property type="project" value="TreeGrafter"/>
</dbReference>
<accession>A0A852UR84</accession>
<dbReference type="GO" id="GO:0046872">
    <property type="term" value="F:metal ion binding"/>
    <property type="evidence" value="ECO:0007669"/>
    <property type="project" value="UniProtKB-KW"/>
</dbReference>
<keyword evidence="4" id="KW-0732">Signal</keyword>
<dbReference type="PANTHER" id="PTHR10587">
    <property type="entry name" value="GLYCOSYL TRANSFERASE-RELATED"/>
    <property type="match status" value="1"/>
</dbReference>
<protein>
    <submittedName>
        <fullName evidence="6">Peptidoglycan/xylan/chitin deacetylase (PgdA/CDA1 family)</fullName>
    </submittedName>
</protein>
<comment type="caution">
    <text evidence="6">The sequence shown here is derived from an EMBL/GenBank/DDBJ whole genome shotgun (WGS) entry which is preliminary data.</text>
</comment>
<dbReference type="Proteomes" id="UP000576393">
    <property type="component" value="Unassembled WGS sequence"/>
</dbReference>
<reference evidence="6 7" key="1">
    <citation type="submission" date="2020-07" db="EMBL/GenBank/DDBJ databases">
        <title>Sequencing the genomes of 1000 actinobacteria strains.</title>
        <authorList>
            <person name="Klenk H.-P."/>
        </authorList>
    </citation>
    <scope>NUCLEOTIDE SEQUENCE [LARGE SCALE GENOMIC DNA]</scope>
    <source>
        <strain evidence="6 7">DSM 45763</strain>
    </source>
</reference>
<dbReference type="InterPro" id="IPR002509">
    <property type="entry name" value="NODB_dom"/>
</dbReference>
<evidence type="ECO:0000313" key="6">
    <source>
        <dbReference type="EMBL" id="NYF40047.1"/>
    </source>
</evidence>
<evidence type="ECO:0000256" key="1">
    <source>
        <dbReference type="ARBA" id="ARBA00022723"/>
    </source>
</evidence>
<dbReference type="PROSITE" id="PS51677">
    <property type="entry name" value="NODB"/>
    <property type="match status" value="1"/>
</dbReference>
<sequence>MKSPVRMLLATSCALALTSVPAVAWSATRSGSDITAKPASTPKPSPKPTAKPSPKPSAKPKPAPVDCAKVKCIALTFDDGPGKYADKLLDTLKKYDAKASFMLEGQYAKSRPAFVKRMVTEGHDIGNHSYTHPHLRELSEDRIREELNKTVEVVKKASGKAPAMIRPPYGELDNRVVEIAKEMGLPIVLWNGGSRDWATKNEKAIYDEVLKNAKRDGVILMHDWVPQTVTVMPKLLAALKKQGYHMVGISAMRGVKDLKPGDIYPVGSEKDDDLSSDTPLDGGGEYAESPEDGL</sequence>
<name>A0A852UR84_9ACTN</name>
<dbReference type="SUPFAM" id="SSF88713">
    <property type="entry name" value="Glycoside hydrolase/deacetylase"/>
    <property type="match status" value="1"/>
</dbReference>
<evidence type="ECO:0000259" key="5">
    <source>
        <dbReference type="PROSITE" id="PS51677"/>
    </source>
</evidence>
<evidence type="ECO:0000256" key="4">
    <source>
        <dbReference type="SAM" id="SignalP"/>
    </source>
</evidence>
<evidence type="ECO:0000256" key="2">
    <source>
        <dbReference type="ARBA" id="ARBA00022801"/>
    </source>
</evidence>